<reference evidence="4" key="2">
    <citation type="submission" date="2009-11" db="EMBL/GenBank/DDBJ databases">
        <title>The Genome Sequence of Allomyces macrogynus strain ATCC 38327.</title>
        <authorList>
            <consortium name="The Broad Institute Genome Sequencing Platform"/>
            <person name="Russ C."/>
            <person name="Cuomo C."/>
            <person name="Shea T."/>
            <person name="Young S.K."/>
            <person name="Zeng Q."/>
            <person name="Koehrsen M."/>
            <person name="Haas B."/>
            <person name="Borodovsky M."/>
            <person name="Guigo R."/>
            <person name="Alvarado L."/>
            <person name="Berlin A."/>
            <person name="Borenstein D."/>
            <person name="Chen Z."/>
            <person name="Engels R."/>
            <person name="Freedman E."/>
            <person name="Gellesch M."/>
            <person name="Goldberg J."/>
            <person name="Griggs A."/>
            <person name="Gujja S."/>
            <person name="Heiman D."/>
            <person name="Hepburn T."/>
            <person name="Howarth C."/>
            <person name="Jen D."/>
            <person name="Larson L."/>
            <person name="Lewis B."/>
            <person name="Mehta T."/>
            <person name="Park D."/>
            <person name="Pearson M."/>
            <person name="Roberts A."/>
            <person name="Saif S."/>
            <person name="Shenoy N."/>
            <person name="Sisk P."/>
            <person name="Stolte C."/>
            <person name="Sykes S."/>
            <person name="Walk T."/>
            <person name="White J."/>
            <person name="Yandava C."/>
            <person name="Burger G."/>
            <person name="Gray M.W."/>
            <person name="Holland P.W.H."/>
            <person name="King N."/>
            <person name="Lang F.B.F."/>
            <person name="Roger A.J."/>
            <person name="Ruiz-Trillo I."/>
            <person name="Lander E."/>
            <person name="Nusbaum C."/>
        </authorList>
    </citation>
    <scope>NUCLEOTIDE SEQUENCE [LARGE SCALE GENOMIC DNA]</scope>
    <source>
        <strain evidence="4">ATCC 38327</strain>
    </source>
</reference>
<dbReference type="GO" id="GO:0005739">
    <property type="term" value="C:mitochondrion"/>
    <property type="evidence" value="ECO:0007669"/>
    <property type="project" value="GOC"/>
</dbReference>
<dbReference type="EMBL" id="GG745330">
    <property type="protein sequence ID" value="KNE56003.1"/>
    <property type="molecule type" value="Genomic_DNA"/>
</dbReference>
<dbReference type="CDD" id="cd06257">
    <property type="entry name" value="DnaJ"/>
    <property type="match status" value="1"/>
</dbReference>
<dbReference type="AlphaFoldDB" id="A0A0L0S0C8"/>
<dbReference type="InterPro" id="IPR036869">
    <property type="entry name" value="J_dom_sf"/>
</dbReference>
<dbReference type="PROSITE" id="PS50076">
    <property type="entry name" value="DNAJ_2"/>
    <property type="match status" value="1"/>
</dbReference>
<dbReference type="SMART" id="SM00271">
    <property type="entry name" value="DnaJ"/>
    <property type="match status" value="1"/>
</dbReference>
<evidence type="ECO:0000313" key="3">
    <source>
        <dbReference type="EMBL" id="KNE56003.1"/>
    </source>
</evidence>
<dbReference type="SUPFAM" id="SSF46565">
    <property type="entry name" value="Chaperone J-domain"/>
    <property type="match status" value="1"/>
</dbReference>
<dbReference type="InterPro" id="IPR001623">
    <property type="entry name" value="DnaJ_domain"/>
</dbReference>
<proteinExistence type="predicted"/>
<protein>
    <recommendedName>
        <fullName evidence="2">J domain-containing protein</fullName>
    </recommendedName>
</protein>
<dbReference type="Gene3D" id="1.10.287.110">
    <property type="entry name" value="DnaJ domain"/>
    <property type="match status" value="1"/>
</dbReference>
<dbReference type="GO" id="GO:0042407">
    <property type="term" value="P:cristae formation"/>
    <property type="evidence" value="ECO:0007669"/>
    <property type="project" value="TreeGrafter"/>
</dbReference>
<dbReference type="Pfam" id="PF00226">
    <property type="entry name" value="DnaJ"/>
    <property type="match status" value="1"/>
</dbReference>
<keyword evidence="4" id="KW-1185">Reference proteome</keyword>
<dbReference type="InterPro" id="IPR055225">
    <property type="entry name" value="DNAJC11-like_beta-barrel"/>
</dbReference>
<sequence length="592" mass="65089">MDPNNFPNVARDLLFDDEAESEQVQQILQLPQDDFYAILNVPRDATPEQIKDSYKKLCMVFHPDKNPDPDAKEAAEKQFQKISRAFEVLSDPRKRTYLDLYGPDCPELKGLAVGPVLKTPDEIRADYENRIRRENLARLESLIKQRGEATVSLDASKLLFQVDDEPREMEVQSFNLRYATDMPIDETLVVGLSGKMLTRGKFGSGNLRAVVRKTFSRATKGEASIHLLSPHTSSVKVDHVLDDATDTSVSLELQSTRPLAMPPTITVGIQRRLLKNRPVLGFARLYSGHYRLGSWGTGDLATQISEMVQTNRRPVIDKSSATSFTTGLQWSTAQSLSYLALATSMFEQAVTVFHQHKVGKLTTVELVGALDARQGSFTASWKVMHRVADHTKLGVGVAVSSGGTVLNLAGDHLGQKLNVPVTVFPAPNAVMAIAASVIPLAVAGAASFRKKKWADESRKPEGAGLTVVQALYGKVKDLQARVGAGIPLAPSDDICVIDVTVPVMFLVDRSTLRVDAGTRFSELLGFYDPCPWEDKQLLVTYSFRGKFRQVVVNDQAGLVLPLRTHPILEPSQVGYSDKIKAVHEAVKARSSS</sequence>
<dbReference type="InterPro" id="IPR024586">
    <property type="entry name" value="DnaJ-like_C11_C"/>
</dbReference>
<dbReference type="PANTHER" id="PTHR44157">
    <property type="entry name" value="DNAJ HOMOLOG SUBFAMILY C MEMBER 11"/>
    <property type="match status" value="1"/>
</dbReference>
<dbReference type="Pfam" id="PF11875">
    <property type="entry name" value="DnaJ-like_C11_C"/>
    <property type="match status" value="1"/>
</dbReference>
<organism evidence="3 4">
    <name type="scientific">Allomyces macrogynus (strain ATCC 38327)</name>
    <name type="common">Allomyces javanicus var. macrogynus</name>
    <dbReference type="NCBI Taxonomy" id="578462"/>
    <lineage>
        <taxon>Eukaryota</taxon>
        <taxon>Fungi</taxon>
        <taxon>Fungi incertae sedis</taxon>
        <taxon>Blastocladiomycota</taxon>
        <taxon>Blastocladiomycetes</taxon>
        <taxon>Blastocladiales</taxon>
        <taxon>Blastocladiaceae</taxon>
        <taxon>Allomyces</taxon>
    </lineage>
</organism>
<keyword evidence="1" id="KW-0143">Chaperone</keyword>
<gene>
    <name evidence="3" type="ORF">AMAG_01847</name>
</gene>
<dbReference type="Proteomes" id="UP000054350">
    <property type="component" value="Unassembled WGS sequence"/>
</dbReference>
<dbReference type="eggNOG" id="KOG0718">
    <property type="taxonomic scope" value="Eukaryota"/>
</dbReference>
<dbReference type="PANTHER" id="PTHR44157:SF1">
    <property type="entry name" value="DNAJ HOMOLOG SUBFAMILY C MEMBER 11"/>
    <property type="match status" value="1"/>
</dbReference>
<evidence type="ECO:0000313" key="4">
    <source>
        <dbReference type="Proteomes" id="UP000054350"/>
    </source>
</evidence>
<dbReference type="STRING" id="578462.A0A0L0S0C8"/>
<reference evidence="3 4" key="1">
    <citation type="submission" date="2009-11" db="EMBL/GenBank/DDBJ databases">
        <title>Annotation of Allomyces macrogynus ATCC 38327.</title>
        <authorList>
            <consortium name="The Broad Institute Genome Sequencing Platform"/>
            <person name="Russ C."/>
            <person name="Cuomo C."/>
            <person name="Burger G."/>
            <person name="Gray M.W."/>
            <person name="Holland P.W.H."/>
            <person name="King N."/>
            <person name="Lang F.B.F."/>
            <person name="Roger A.J."/>
            <person name="Ruiz-Trillo I."/>
            <person name="Young S.K."/>
            <person name="Zeng Q."/>
            <person name="Gargeya S."/>
            <person name="Fitzgerald M."/>
            <person name="Haas B."/>
            <person name="Abouelleil A."/>
            <person name="Alvarado L."/>
            <person name="Arachchi H.M."/>
            <person name="Berlin A."/>
            <person name="Chapman S.B."/>
            <person name="Gearin G."/>
            <person name="Goldberg J."/>
            <person name="Griggs A."/>
            <person name="Gujja S."/>
            <person name="Hansen M."/>
            <person name="Heiman D."/>
            <person name="Howarth C."/>
            <person name="Larimer J."/>
            <person name="Lui A."/>
            <person name="MacDonald P.J.P."/>
            <person name="McCowen C."/>
            <person name="Montmayeur A."/>
            <person name="Murphy C."/>
            <person name="Neiman D."/>
            <person name="Pearson M."/>
            <person name="Priest M."/>
            <person name="Roberts A."/>
            <person name="Saif S."/>
            <person name="Shea T."/>
            <person name="Sisk P."/>
            <person name="Stolte C."/>
            <person name="Sykes S."/>
            <person name="Wortman J."/>
            <person name="Nusbaum C."/>
            <person name="Birren B."/>
        </authorList>
    </citation>
    <scope>NUCLEOTIDE SEQUENCE [LARGE SCALE GENOMIC DNA]</scope>
    <source>
        <strain evidence="3 4">ATCC 38327</strain>
    </source>
</reference>
<feature type="domain" description="J" evidence="2">
    <location>
        <begin position="34"/>
        <end position="102"/>
    </location>
</feature>
<dbReference type="OrthoDB" id="10250354at2759"/>
<dbReference type="PRINTS" id="PR00625">
    <property type="entry name" value="JDOMAIN"/>
</dbReference>
<dbReference type="Pfam" id="PF22774">
    <property type="entry name" value="DNAJC11_beta-barrel"/>
    <property type="match status" value="1"/>
</dbReference>
<dbReference type="InterPro" id="IPR052243">
    <property type="entry name" value="Mito_inner_membrane_organizer"/>
</dbReference>
<evidence type="ECO:0000259" key="2">
    <source>
        <dbReference type="PROSITE" id="PS50076"/>
    </source>
</evidence>
<accession>A0A0L0S0C8</accession>
<evidence type="ECO:0000256" key="1">
    <source>
        <dbReference type="ARBA" id="ARBA00023186"/>
    </source>
</evidence>
<name>A0A0L0S0C8_ALLM3</name>
<dbReference type="VEuPathDB" id="FungiDB:AMAG_01847"/>